<keyword evidence="26" id="KW-1185">Reference proteome</keyword>
<dbReference type="InterPro" id="IPR000640">
    <property type="entry name" value="EFG_V-like"/>
</dbReference>
<dbReference type="NCBIfam" id="TIGR00231">
    <property type="entry name" value="small_GTP"/>
    <property type="match status" value="1"/>
</dbReference>
<dbReference type="GO" id="GO:0000974">
    <property type="term" value="C:Prp19 complex"/>
    <property type="evidence" value="ECO:0007669"/>
    <property type="project" value="UniProtKB-ARBA"/>
</dbReference>
<comment type="similarity">
    <text evidence="4">Belongs to the calreticulin family.</text>
</comment>
<dbReference type="Proteomes" id="UP000284706">
    <property type="component" value="Unassembled WGS sequence"/>
</dbReference>
<feature type="compositionally biased region" description="Acidic residues" evidence="23">
    <location>
        <begin position="1244"/>
        <end position="1256"/>
    </location>
</feature>
<dbReference type="Gene3D" id="3.30.230.10">
    <property type="match status" value="1"/>
</dbReference>
<dbReference type="Gene3D" id="2.40.30.10">
    <property type="entry name" value="Translation factors"/>
    <property type="match status" value="1"/>
</dbReference>
<dbReference type="SMART" id="SM00838">
    <property type="entry name" value="EFG_C"/>
    <property type="match status" value="1"/>
</dbReference>
<dbReference type="GO" id="GO:0005509">
    <property type="term" value="F:calcium ion binding"/>
    <property type="evidence" value="ECO:0007669"/>
    <property type="project" value="InterPro"/>
</dbReference>
<keyword evidence="10" id="KW-0547">Nucleotide-binding</keyword>
<dbReference type="GO" id="GO:0005829">
    <property type="term" value="C:cytosol"/>
    <property type="evidence" value="ECO:0007669"/>
    <property type="project" value="TreeGrafter"/>
</dbReference>
<evidence type="ECO:0000256" key="7">
    <source>
        <dbReference type="ARBA" id="ARBA00022664"/>
    </source>
</evidence>
<dbReference type="GO" id="GO:0000398">
    <property type="term" value="P:mRNA splicing, via spliceosome"/>
    <property type="evidence" value="ECO:0007669"/>
    <property type="project" value="TreeGrafter"/>
</dbReference>
<feature type="region of interest" description="Disordered" evidence="23">
    <location>
        <begin position="1207"/>
        <end position="1324"/>
    </location>
</feature>
<dbReference type="InterPro" id="IPR004161">
    <property type="entry name" value="EFTu-like_2"/>
</dbReference>
<protein>
    <recommendedName>
        <fullName evidence="19">Calnexin</fullName>
    </recommendedName>
</protein>
<dbReference type="InParanoid" id="A0A409VBJ5"/>
<dbReference type="PANTHER" id="PTHR42908:SF6">
    <property type="entry name" value="116 KDA U5 SMALL NUCLEAR RIBONUCLEOPROTEIN COMPONENT"/>
    <property type="match status" value="1"/>
</dbReference>
<dbReference type="PROSITE" id="PS00803">
    <property type="entry name" value="CALRETICULIN_1"/>
    <property type="match status" value="1"/>
</dbReference>
<dbReference type="SUPFAM" id="SSF50447">
    <property type="entry name" value="Translation proteins"/>
    <property type="match status" value="1"/>
</dbReference>
<feature type="region of interest" description="Disordered" evidence="23">
    <location>
        <begin position="1543"/>
        <end position="1564"/>
    </location>
</feature>
<dbReference type="CDD" id="cd04167">
    <property type="entry name" value="Snu114p"/>
    <property type="match status" value="1"/>
</dbReference>
<comment type="catalytic activity">
    <reaction evidence="20">
        <text>a 5,6-dihydrouridine in mRNA + NAD(+) = a uridine in mRNA + NADH + H(+)</text>
        <dbReference type="Rhea" id="RHEA:69851"/>
        <dbReference type="Rhea" id="RHEA-COMP:14658"/>
        <dbReference type="Rhea" id="RHEA-COMP:17789"/>
        <dbReference type="ChEBI" id="CHEBI:15378"/>
        <dbReference type="ChEBI" id="CHEBI:57540"/>
        <dbReference type="ChEBI" id="CHEBI:57945"/>
        <dbReference type="ChEBI" id="CHEBI:65315"/>
        <dbReference type="ChEBI" id="CHEBI:74443"/>
    </reaction>
    <physiologicalReaction direction="right-to-left" evidence="20">
        <dbReference type="Rhea" id="RHEA:69853"/>
    </physiologicalReaction>
</comment>
<dbReference type="InterPro" id="IPR018124">
    <property type="entry name" value="Calret/calnex_CS"/>
</dbReference>
<dbReference type="InterPro" id="IPR005517">
    <property type="entry name" value="Transl_elong_EFG/EF2_IV"/>
</dbReference>
<evidence type="ECO:0000256" key="8">
    <source>
        <dbReference type="ARBA" id="ARBA00022692"/>
    </source>
</evidence>
<dbReference type="GO" id="GO:0005525">
    <property type="term" value="F:GTP binding"/>
    <property type="evidence" value="ECO:0007669"/>
    <property type="project" value="UniProtKB-KW"/>
</dbReference>
<dbReference type="InterPro" id="IPR035655">
    <property type="entry name" value="U5-116kDa_C"/>
</dbReference>
<organism evidence="25 26">
    <name type="scientific">Gymnopilus dilepis</name>
    <dbReference type="NCBI Taxonomy" id="231916"/>
    <lineage>
        <taxon>Eukaryota</taxon>
        <taxon>Fungi</taxon>
        <taxon>Dikarya</taxon>
        <taxon>Basidiomycota</taxon>
        <taxon>Agaricomycotina</taxon>
        <taxon>Agaricomycetes</taxon>
        <taxon>Agaricomycetidae</taxon>
        <taxon>Agaricales</taxon>
        <taxon>Agaricineae</taxon>
        <taxon>Hymenogastraceae</taxon>
        <taxon>Gymnopilus</taxon>
    </lineage>
</organism>
<dbReference type="CDD" id="cd04090">
    <property type="entry name" value="EF2_II_snRNP"/>
    <property type="match status" value="1"/>
</dbReference>
<dbReference type="OrthoDB" id="364892at2759"/>
<dbReference type="FunFam" id="3.30.70.870:FF:000002">
    <property type="entry name" value="Translation elongation factor 2"/>
    <property type="match status" value="1"/>
</dbReference>
<dbReference type="FunFam" id="3.30.230.10:FF:000009">
    <property type="entry name" value="116 kDa U5 small nuclear ribonucleoprotein component"/>
    <property type="match status" value="1"/>
</dbReference>
<dbReference type="GO" id="GO:0005682">
    <property type="term" value="C:U5 snRNP"/>
    <property type="evidence" value="ECO:0007669"/>
    <property type="project" value="UniProtKB-ARBA"/>
</dbReference>
<evidence type="ECO:0000256" key="2">
    <source>
        <dbReference type="ARBA" id="ARBA00004123"/>
    </source>
</evidence>
<dbReference type="Gene3D" id="3.20.20.70">
    <property type="entry name" value="Aldolase class I"/>
    <property type="match status" value="1"/>
</dbReference>
<evidence type="ECO:0000256" key="12">
    <source>
        <dbReference type="ARBA" id="ARBA00022989"/>
    </source>
</evidence>
<name>A0A409VBJ5_9AGAR</name>
<dbReference type="InterPro" id="IPR009033">
    <property type="entry name" value="Calreticulin/calnexin_P_dom_sf"/>
</dbReference>
<evidence type="ECO:0000256" key="10">
    <source>
        <dbReference type="ARBA" id="ARBA00022741"/>
    </source>
</evidence>
<dbReference type="PROSITE" id="PS01136">
    <property type="entry name" value="UPF0034"/>
    <property type="match status" value="1"/>
</dbReference>
<evidence type="ECO:0000256" key="18">
    <source>
        <dbReference type="ARBA" id="ARBA00023242"/>
    </source>
</evidence>
<dbReference type="InterPro" id="IPR027417">
    <property type="entry name" value="P-loop_NTPase"/>
</dbReference>
<dbReference type="GO" id="GO:0017150">
    <property type="term" value="F:tRNA dihydrouridine synthase activity"/>
    <property type="evidence" value="ECO:0007669"/>
    <property type="project" value="InterPro"/>
</dbReference>
<dbReference type="Pfam" id="PF00262">
    <property type="entry name" value="Calreticulin"/>
    <property type="match status" value="1"/>
</dbReference>
<keyword evidence="6" id="KW-0288">FMN</keyword>
<evidence type="ECO:0000256" key="15">
    <source>
        <dbReference type="ARBA" id="ARBA00023136"/>
    </source>
</evidence>
<comment type="subcellular location">
    <subcellularLocation>
        <location evidence="3">Endoplasmic reticulum membrane</location>
        <topology evidence="3">Single-pass membrane protein</topology>
    </subcellularLocation>
    <subcellularLocation>
        <location evidence="2">Nucleus</location>
    </subcellularLocation>
</comment>
<comment type="catalytic activity">
    <reaction evidence="21">
        <text>a 5,6-dihydrouridine in mRNA + NADP(+) = a uridine in mRNA + NADPH + H(+)</text>
        <dbReference type="Rhea" id="RHEA:69855"/>
        <dbReference type="Rhea" id="RHEA-COMP:14658"/>
        <dbReference type="Rhea" id="RHEA-COMP:17789"/>
        <dbReference type="ChEBI" id="CHEBI:15378"/>
        <dbReference type="ChEBI" id="CHEBI:57783"/>
        <dbReference type="ChEBI" id="CHEBI:58349"/>
        <dbReference type="ChEBI" id="CHEBI:65315"/>
        <dbReference type="ChEBI" id="CHEBI:74443"/>
    </reaction>
    <physiologicalReaction direction="right-to-left" evidence="21">
        <dbReference type="Rhea" id="RHEA:69857"/>
    </physiologicalReaction>
</comment>
<dbReference type="InterPro" id="IPR000795">
    <property type="entry name" value="T_Tr_GTP-bd_dom"/>
</dbReference>
<keyword evidence="15" id="KW-0472">Membrane</keyword>
<dbReference type="GO" id="GO:0050660">
    <property type="term" value="F:flavin adenine dinucleotide binding"/>
    <property type="evidence" value="ECO:0007669"/>
    <property type="project" value="InterPro"/>
</dbReference>
<dbReference type="Gene3D" id="2.10.250.10">
    <property type="entry name" value="Calreticulin/calnexin, P domain"/>
    <property type="match status" value="1"/>
</dbReference>
<evidence type="ECO:0000256" key="16">
    <source>
        <dbReference type="ARBA" id="ARBA00023186"/>
    </source>
</evidence>
<dbReference type="Pfam" id="PF03764">
    <property type="entry name" value="EFG_IV"/>
    <property type="match status" value="1"/>
</dbReference>
<feature type="region of interest" description="Disordered" evidence="23">
    <location>
        <begin position="1486"/>
        <end position="1520"/>
    </location>
</feature>
<comment type="cofactor">
    <cofactor evidence="1">
        <name>FMN</name>
        <dbReference type="ChEBI" id="CHEBI:58210"/>
    </cofactor>
</comment>
<dbReference type="GO" id="GO:0005789">
    <property type="term" value="C:endoplasmic reticulum membrane"/>
    <property type="evidence" value="ECO:0007669"/>
    <property type="project" value="UniProtKB-SubCell"/>
</dbReference>
<dbReference type="Gene3D" id="3.40.50.300">
    <property type="entry name" value="P-loop containing nucleotide triphosphate hydrolases"/>
    <property type="match status" value="1"/>
</dbReference>
<evidence type="ECO:0000259" key="24">
    <source>
        <dbReference type="PROSITE" id="PS51722"/>
    </source>
</evidence>
<dbReference type="InterPro" id="IPR014721">
    <property type="entry name" value="Ribsml_uS5_D2-typ_fold_subgr"/>
</dbReference>
<evidence type="ECO:0000256" key="3">
    <source>
        <dbReference type="ARBA" id="ARBA00004389"/>
    </source>
</evidence>
<feature type="region of interest" description="Disordered" evidence="23">
    <location>
        <begin position="1927"/>
        <end position="1994"/>
    </location>
</feature>
<evidence type="ECO:0000256" key="6">
    <source>
        <dbReference type="ARBA" id="ARBA00022643"/>
    </source>
</evidence>
<dbReference type="InterPro" id="IPR035647">
    <property type="entry name" value="EFG_III/V"/>
</dbReference>
<feature type="compositionally biased region" description="Basic and acidic residues" evidence="23">
    <location>
        <begin position="1216"/>
        <end position="1227"/>
    </location>
</feature>
<dbReference type="SUPFAM" id="SSF51395">
    <property type="entry name" value="FMN-linked oxidoreductases"/>
    <property type="match status" value="1"/>
</dbReference>
<dbReference type="STRING" id="231916.A0A409VBJ5"/>
<feature type="compositionally biased region" description="Basic and acidic residues" evidence="23">
    <location>
        <begin position="1309"/>
        <end position="1322"/>
    </location>
</feature>
<dbReference type="Pfam" id="PF00009">
    <property type="entry name" value="GTP_EFTU"/>
    <property type="match status" value="1"/>
</dbReference>
<keyword evidence="12" id="KW-1133">Transmembrane helix</keyword>
<keyword evidence="17" id="KW-0508">mRNA splicing</keyword>
<evidence type="ECO:0000256" key="19">
    <source>
        <dbReference type="ARBA" id="ARBA00040224"/>
    </source>
</evidence>
<dbReference type="Gene3D" id="3.30.70.870">
    <property type="entry name" value="Elongation Factor G (Translational Gtpase), domain 3"/>
    <property type="match status" value="1"/>
</dbReference>
<sequence length="1994" mass="220912">MASFEDYDEFGNYIGADLDSDDEEELPQQQQIQEEPAGNVPLEGYDDVTMKEADELALMEVDEPSHRAVILHEDKQYYPSAEDVYGPGVETLVQEEDAQPLSEPIIAPIKVRKWTVEEKDMPETRFDKGFLLNMMAFPEMIRNVAVVGHLHHGKTALMDMLVFETHKLVWDSDKPLRYTDTHILSREREISIKSSPMSLILSNTAGKSYLIHLVDTPGHINFVDEVASATRLADGIILVVDVIEGLMVGTEFILRHALQEGIKITLVVNKIDRLILELRIKPTDAFYKIKHTIEEINTFISAIDPNPDLRLSPENGNVAFASTDMGWCFTLRSFAQMYADTYGSMDVKAFADRLWGDIYFNEDTRKFTRKPADPESERSFVHFVLNPLYKIYSHVLSEETDDLKNTLQSLGIQLKPVMFKMDVRPLLKAVLDQFFGKSTGLVDVIVDHIPSPIEGAAHKVESTYLGPQTSDLVASMKACDPEGPVMVQVTKLYHTTDAQSFRAFGRVISGTLRKGMNIKVLGEGYSPEDEEDMMRAAVDDLWVSEARYFIPADEVPAGNLVLIGGVDGSISKTATLASVDIEEELHIFKPIKHMTQSVLKIAIEPIAPSELPKMLAGLRSINKSYPLVSTKVEESGEHVVIGTGELYLDCVMHDLRRLFSEIEIKVSDPVTKFCETVLETSALKCYADTPNKKNKITMIAEPLERGIAEDIESGRVNMRMTAKERGTFFQEKYQWDLLASRSIWAFGPDESGPNILLDDTLPSQVDKKLLGTVKEHIKQGFQWGAREGPLCDEPMRNVKFRILDATLAQEPIYRGGGQIVPTARRVCYSSFLMATPRLMEPVYYVEVQAPADCISAVYTVLARRRGHVTQDIPKAGSPLYTVKALIPVIDANGFETDLRTATQGQAFCLQVFDHWSIVPGDPTDTSIKLRPLEPASGQALARDLVLKTRRRKGLGDQIAVSKYLDDEFVVRVVTISPKKRFVALSLLAIAASGALAQSADAPKPTFTPTEVKAPFIEQFTDDWSERWTPSEATKKTPVGGETFSYVGKWEVEEPSISVIEGDKGLVAKSKAAHHAISAPFAKPFDFKDDPLVVQYEVKYQKGGNCGGGYVKLLEDGFQTSGKEFSDTTPWVVMFGPDLTCPGTKVHFIFRHKSPKTGEVEEKHLKLPPRPTIEKLTNLYTLIVNPNNTYEVLINGVSEKNGSLLEDFEPPVNPPKEIADPDDTKPEDWVDEAMIPDPEAKKPEDWDEDAPFEIPDEDAVKPEGWLDDEPLTIPDPDATKPEEWDEEEDGEWIAPTIPNPKCTEGPGCGEWKRPNKRNPDYKGKWSAPMIDNPAYKGVWAPRQIPNPNYFEDLTPVKSLAKIGGIGIELWTMTEDILFDNIYVGHSVEDAKKLAAETFEVKKPLEVAADKPATADDEDDEDAITFKDDPVSFIRTRVISFIEAAKLDPLNAFKTQPETAAALVGAVFTLFGMLSALVGIIGGAQKPVVTKSTKKAEPSDDKKKAEAAPVSSAIDSKKDDGLKKRNARSLTFMIKAFRTPVRLLMSRRSHSSSPTPSRPPKRAKVDHLTKDDFKNGVFLAPMVRSGALPTRLFALKHGATLVWGPEIVDKAILHATREVDPITGVISYNGVSRAIFTTHPIEKPYLVYQIGSADPDLAVQAAKTVMQDVSGIDLNCGCPKPFSTHAGMGAALLTNPDLLCSILTALRREMPPHITVTAKIRLLPSQEDTLKLVERIVNTGISALTVHCRTRNMREKDKAVIERLRGIVEFVERMGKGIAVVENGDCLGWEDAKRVRAVTGAHSVMIARGAEANPSCFSSEPLKDVETTLVPAYLRLVCFVQSTFLPDLTLNVQSQYLDNHFSLTKFCVNQFKGIRVDVTKAESHAFRQAITQAKDYSDVKDIMGSTSGEEEMHDIINAIQQNPPREHRMILDHEGGSPESPGSKEQITITPEGTQNPEPPGSGAPFLPNTDRIFSAIPGHDATTPTPSGHSALKSL</sequence>
<gene>
    <name evidence="25" type="ORF">CVT26_002221</name>
</gene>
<feature type="region of interest" description="Disordered" evidence="23">
    <location>
        <begin position="1"/>
        <end position="41"/>
    </location>
</feature>
<evidence type="ECO:0000256" key="14">
    <source>
        <dbReference type="ARBA" id="ARBA00023134"/>
    </source>
</evidence>
<dbReference type="FunFam" id="3.90.1430.10:FF:000001">
    <property type="entry name" value="116 kDa U5 small nuclear ribonucleoprotein component"/>
    <property type="match status" value="1"/>
</dbReference>
<comment type="function">
    <text evidence="22">Component of the U5 snRNP complex required for pre-mRNA splicing. Binds GTP.</text>
</comment>
<dbReference type="Pfam" id="PF01207">
    <property type="entry name" value="Dus"/>
    <property type="match status" value="1"/>
</dbReference>
<evidence type="ECO:0000256" key="23">
    <source>
        <dbReference type="SAM" id="MobiDB-lite"/>
    </source>
</evidence>
<dbReference type="InterPro" id="IPR013320">
    <property type="entry name" value="ConA-like_dom_sf"/>
</dbReference>
<dbReference type="FunFam" id="3.40.50.300:FF:000646">
    <property type="entry name" value="U5 small nuclear ribonucleoprotein component"/>
    <property type="match status" value="1"/>
</dbReference>
<accession>A0A409VBJ5</accession>
<dbReference type="InterPro" id="IPR001580">
    <property type="entry name" value="Calret/calnex"/>
</dbReference>
<keyword evidence="8" id="KW-0812">Transmembrane</keyword>
<evidence type="ECO:0000256" key="1">
    <source>
        <dbReference type="ARBA" id="ARBA00001917"/>
    </source>
</evidence>
<dbReference type="Gene3D" id="3.90.1430.10">
    <property type="entry name" value="Yeast translation eEF2 (G' domain)"/>
    <property type="match status" value="1"/>
</dbReference>
<dbReference type="Pfam" id="PF03144">
    <property type="entry name" value="GTP_EFTU_D2"/>
    <property type="match status" value="1"/>
</dbReference>
<dbReference type="Pfam" id="PF00679">
    <property type="entry name" value="EFG_C"/>
    <property type="match status" value="1"/>
</dbReference>
<keyword evidence="11" id="KW-0256">Endoplasmic reticulum</keyword>
<dbReference type="InterPro" id="IPR009000">
    <property type="entry name" value="Transl_B-barrel_sf"/>
</dbReference>
<dbReference type="FunFam" id="2.10.250.10:FF:000001">
    <property type="entry name" value="Calnexin homolog"/>
    <property type="match status" value="1"/>
</dbReference>
<dbReference type="SUPFAM" id="SSF54211">
    <property type="entry name" value="Ribosomal protein S5 domain 2-like"/>
    <property type="match status" value="1"/>
</dbReference>
<evidence type="ECO:0000256" key="5">
    <source>
        <dbReference type="ARBA" id="ARBA00022630"/>
    </source>
</evidence>
<dbReference type="GO" id="GO:0030623">
    <property type="term" value="F:U5 snRNA binding"/>
    <property type="evidence" value="ECO:0007669"/>
    <property type="project" value="TreeGrafter"/>
</dbReference>
<dbReference type="Pfam" id="PF16004">
    <property type="entry name" value="EFTUD2"/>
    <property type="match status" value="1"/>
</dbReference>
<dbReference type="FunFam" id="3.30.70.240:FF:000004">
    <property type="entry name" value="116 kDa U5 small nuclear ribonucleoprotein"/>
    <property type="match status" value="1"/>
</dbReference>
<evidence type="ECO:0000313" key="25">
    <source>
        <dbReference type="EMBL" id="PPQ64338.1"/>
    </source>
</evidence>
<dbReference type="CDD" id="cd04098">
    <property type="entry name" value="eEF2_C_snRNP"/>
    <property type="match status" value="1"/>
</dbReference>
<keyword evidence="16" id="KW-0143">Chaperone</keyword>
<evidence type="ECO:0000256" key="21">
    <source>
        <dbReference type="ARBA" id="ARBA00049447"/>
    </source>
</evidence>
<keyword evidence="9" id="KW-0819">tRNA processing</keyword>
<dbReference type="GO" id="GO:0006457">
    <property type="term" value="P:protein folding"/>
    <property type="evidence" value="ECO:0007669"/>
    <property type="project" value="InterPro"/>
</dbReference>
<dbReference type="InterPro" id="IPR020568">
    <property type="entry name" value="Ribosomal_Su5_D2-typ_SF"/>
</dbReference>
<evidence type="ECO:0000256" key="22">
    <source>
        <dbReference type="ARBA" id="ARBA00055641"/>
    </source>
</evidence>
<dbReference type="GO" id="GO:0071007">
    <property type="term" value="C:U2-type catalytic step 2 spliceosome"/>
    <property type="evidence" value="ECO:0007669"/>
    <property type="project" value="TreeGrafter"/>
</dbReference>
<reference evidence="25 26" key="1">
    <citation type="journal article" date="2018" name="Evol. Lett.">
        <title>Horizontal gene cluster transfer increased hallucinogenic mushroom diversity.</title>
        <authorList>
            <person name="Reynolds H.T."/>
            <person name="Vijayakumar V."/>
            <person name="Gluck-Thaler E."/>
            <person name="Korotkin H.B."/>
            <person name="Matheny P.B."/>
            <person name="Slot J.C."/>
        </authorList>
    </citation>
    <scope>NUCLEOTIDE SEQUENCE [LARGE SCALE GENOMIC DNA]</scope>
    <source>
        <strain evidence="25 26">SRW20</strain>
    </source>
</reference>
<dbReference type="Gene3D" id="3.30.70.240">
    <property type="match status" value="1"/>
</dbReference>
<dbReference type="InterPro" id="IPR035587">
    <property type="entry name" value="DUS-like_FMN-bd"/>
</dbReference>
<dbReference type="SUPFAM" id="SSF63887">
    <property type="entry name" value="P-domain of calnexin/calreticulin"/>
    <property type="match status" value="1"/>
</dbReference>
<dbReference type="FunFam" id="2.60.120.200:FF:000011">
    <property type="entry name" value="Probable calnexin"/>
    <property type="match status" value="1"/>
</dbReference>
<feature type="domain" description="Tr-type G" evidence="24">
    <location>
        <begin position="139"/>
        <end position="314"/>
    </location>
</feature>
<evidence type="ECO:0000256" key="11">
    <source>
        <dbReference type="ARBA" id="ARBA00022824"/>
    </source>
</evidence>
<dbReference type="InterPro" id="IPR013785">
    <property type="entry name" value="Aldolase_TIM"/>
</dbReference>
<evidence type="ECO:0000313" key="26">
    <source>
        <dbReference type="Proteomes" id="UP000284706"/>
    </source>
</evidence>
<evidence type="ECO:0000256" key="9">
    <source>
        <dbReference type="ARBA" id="ARBA00022694"/>
    </source>
</evidence>
<dbReference type="FunFam" id="2.40.30.10:FF:000029">
    <property type="entry name" value="116 kDa U5 small nuclear ribonucleoprotein component"/>
    <property type="match status" value="1"/>
</dbReference>
<dbReference type="InterPro" id="IPR018517">
    <property type="entry name" value="tRNA_hU_synthase_CS"/>
</dbReference>
<dbReference type="SUPFAM" id="SSF49899">
    <property type="entry name" value="Concanavalin A-like lectins/glucanases"/>
    <property type="match status" value="1"/>
</dbReference>
<dbReference type="GO" id="GO:0051082">
    <property type="term" value="F:unfolded protein binding"/>
    <property type="evidence" value="ECO:0007669"/>
    <property type="project" value="InterPro"/>
</dbReference>
<evidence type="ECO:0000256" key="4">
    <source>
        <dbReference type="ARBA" id="ARBA00010983"/>
    </source>
</evidence>
<evidence type="ECO:0000256" key="20">
    <source>
        <dbReference type="ARBA" id="ARBA00048342"/>
    </source>
</evidence>
<dbReference type="CDD" id="cd01683">
    <property type="entry name" value="EF2_IV_snRNP"/>
    <property type="match status" value="1"/>
</dbReference>
<dbReference type="PROSITE" id="PS51722">
    <property type="entry name" value="G_TR_2"/>
    <property type="match status" value="1"/>
</dbReference>
<proteinExistence type="inferred from homology"/>
<dbReference type="EMBL" id="NHYE01005668">
    <property type="protein sequence ID" value="PPQ64338.1"/>
    <property type="molecule type" value="Genomic_DNA"/>
</dbReference>
<evidence type="ECO:0000256" key="13">
    <source>
        <dbReference type="ARBA" id="ARBA00023002"/>
    </source>
</evidence>
<feature type="compositionally biased region" description="Basic and acidic residues" evidence="23">
    <location>
        <begin position="1492"/>
        <end position="1504"/>
    </location>
</feature>
<dbReference type="InterPro" id="IPR044121">
    <property type="entry name" value="Snu114_GTP-bd"/>
</dbReference>
<feature type="compositionally biased region" description="Polar residues" evidence="23">
    <location>
        <begin position="1941"/>
        <end position="1954"/>
    </location>
</feature>
<keyword evidence="14" id="KW-0342">GTP-binding</keyword>
<dbReference type="SMART" id="SM00889">
    <property type="entry name" value="EFG_IV"/>
    <property type="match status" value="1"/>
</dbReference>
<keyword evidence="13" id="KW-0560">Oxidoreductase</keyword>
<dbReference type="Gene3D" id="2.60.120.200">
    <property type="match status" value="1"/>
</dbReference>
<evidence type="ECO:0000256" key="17">
    <source>
        <dbReference type="ARBA" id="ARBA00023187"/>
    </source>
</evidence>
<dbReference type="GO" id="GO:0046540">
    <property type="term" value="C:U4/U6 x U5 tri-snRNP complex"/>
    <property type="evidence" value="ECO:0007669"/>
    <property type="project" value="TreeGrafter"/>
</dbReference>
<dbReference type="InterPro" id="IPR031950">
    <property type="entry name" value="EFTUD2_N"/>
</dbReference>
<keyword evidence="18" id="KW-0539">Nucleus</keyword>
<dbReference type="GO" id="GO:0003924">
    <property type="term" value="F:GTPase activity"/>
    <property type="evidence" value="ECO:0007669"/>
    <property type="project" value="InterPro"/>
</dbReference>
<keyword evidence="5" id="KW-0285">Flavoprotein</keyword>
<keyword evidence="7" id="KW-0507">mRNA processing</keyword>
<dbReference type="SUPFAM" id="SSF54980">
    <property type="entry name" value="EF-G C-terminal domain-like"/>
    <property type="match status" value="2"/>
</dbReference>
<dbReference type="InterPro" id="IPR005225">
    <property type="entry name" value="Small_GTP-bd"/>
</dbReference>
<dbReference type="PRINTS" id="PR00626">
    <property type="entry name" value="CALRETICULIN"/>
</dbReference>
<dbReference type="CDD" id="cd02801">
    <property type="entry name" value="DUS_like_FMN"/>
    <property type="match status" value="1"/>
</dbReference>
<comment type="caution">
    <text evidence="25">The sequence shown here is derived from an EMBL/GenBank/DDBJ whole genome shotgun (WGS) entry which is preliminary data.</text>
</comment>
<dbReference type="PANTHER" id="PTHR42908">
    <property type="entry name" value="TRANSLATION ELONGATION FACTOR-RELATED"/>
    <property type="match status" value="1"/>
</dbReference>
<dbReference type="SUPFAM" id="SSF52540">
    <property type="entry name" value="P-loop containing nucleoside triphosphate hydrolases"/>
    <property type="match status" value="1"/>
</dbReference>